<reference evidence="19" key="1">
    <citation type="journal article" date="2019" name="Int. J. Syst. Evol. Microbiol.">
        <title>The Global Catalogue of Microorganisms (GCM) 10K type strain sequencing project: providing services to taxonomists for standard genome sequencing and annotation.</title>
        <authorList>
            <consortium name="The Broad Institute Genomics Platform"/>
            <consortium name="The Broad Institute Genome Sequencing Center for Infectious Disease"/>
            <person name="Wu L."/>
            <person name="Ma J."/>
        </authorList>
    </citation>
    <scope>NUCLEOTIDE SEQUENCE [LARGE SCALE GENOMIC DNA]</scope>
    <source>
        <strain evidence="19">NBRC 108725</strain>
    </source>
</reference>
<dbReference type="PANTHER" id="PTHR11236:SF46">
    <property type="entry name" value="ANTHRANILATE SYNTHASE COMPONENT 1"/>
    <property type="match status" value="1"/>
</dbReference>
<dbReference type="InterPro" id="IPR019999">
    <property type="entry name" value="Anth_synth_I-like"/>
</dbReference>
<evidence type="ECO:0000256" key="8">
    <source>
        <dbReference type="ARBA" id="ARBA00022723"/>
    </source>
</evidence>
<accession>A0ABN6XPT7</accession>
<evidence type="ECO:0000313" key="19">
    <source>
        <dbReference type="Proteomes" id="UP001321498"/>
    </source>
</evidence>
<evidence type="ECO:0000256" key="12">
    <source>
        <dbReference type="ARBA" id="ARBA00023239"/>
    </source>
</evidence>
<evidence type="ECO:0000256" key="6">
    <source>
        <dbReference type="ARBA" id="ARBA00020653"/>
    </source>
</evidence>
<feature type="domain" description="Anthranilate synthase component I N-terminal" evidence="17">
    <location>
        <begin position="31"/>
        <end position="174"/>
    </location>
</feature>
<comment type="pathway">
    <text evidence="2">Amino-acid biosynthesis; L-tryptophan biosynthesis; L-tryptophan from chorismate: step 1/5.</text>
</comment>
<evidence type="ECO:0000256" key="2">
    <source>
        <dbReference type="ARBA" id="ARBA00004873"/>
    </source>
</evidence>
<name>A0ABN6XPT7_9MICO</name>
<dbReference type="Proteomes" id="UP001321498">
    <property type="component" value="Chromosome"/>
</dbReference>
<evidence type="ECO:0000256" key="13">
    <source>
        <dbReference type="ARBA" id="ARBA00025634"/>
    </source>
</evidence>
<dbReference type="EMBL" id="AP027731">
    <property type="protein sequence ID" value="BDZ46991.1"/>
    <property type="molecule type" value="Genomic_DNA"/>
</dbReference>
<comment type="function">
    <text evidence="13">Part of a heterotetrameric complex that catalyzes the two-step biosynthesis of anthranilate, an intermediate in the biosynthesis of L-tryptophan. In the first step, the glutamine-binding beta subunit (TrpG) of anthranilate synthase (AS) provides the glutamine amidotransferase activity which generates ammonia as a substrate that, along with chorismate, is used in the second step, catalyzed by the large alpha subunit of AS (TrpE) to produce anthranilate. In the absence of TrpG, TrpE can synthesize anthranilate directly from chorismate and high concentrations of ammonia.</text>
</comment>
<sequence length="618" mass="67619">MTTTSRATFDRLVPNHRVVPVVRELFAGEETPVGIYRKLATRVDGSPRPGTFLLESAEQGGIWSRWSFVGVASFGVLTQRGGEAAWISGVLDEDRAFGPGSMPAPLDAVAKLVERWRTPRIPGLPPLTGGLVGFIGWEAIRQIERLPDAPPAEFDVPGQALSFVSELVVVDHKLGSVLLVVTVLADGEDPVDDLWADAQARLDGLQTRLAQPLPADLAIADFAVTPSPRLRTKRADFLASIDRAKEHIRDGDIFQVVISQRFELDSSASPVDVYRVLRALNPSPYMYLLALERPNGTPYSVVGSSPEALVKVSEGRVFTHPIAGSKPRGATPEEDTDLADTLAADPKERAEHLMLVDLARNDISKVCVAGTVEVTEFMRIERFSHIMHLVSSVEGELRPDADAVDVFRATFPAGTLSGAPKPRALEIIDELEPAQRGVYGEWSATSTSPGMPTSRSRSARPCSPTASLGCRQGAASSRTRTRRPSTPSRRTRRRRRCAPSRSRTPCGGCADGAPAPRRRTRRPQAEVRAARRGAGRGRCPARRREHDLAERDAQGDDRHRRGDRRRRRPRSMASPWPPSRAWVRPASPRACSATFWRRCSPCSAPAPCCPRCPCSPIR</sequence>
<evidence type="ECO:0000256" key="7">
    <source>
        <dbReference type="ARBA" id="ARBA00022605"/>
    </source>
</evidence>
<evidence type="ECO:0000256" key="15">
    <source>
        <dbReference type="SAM" id="MobiDB-lite"/>
    </source>
</evidence>
<dbReference type="PRINTS" id="PR00095">
    <property type="entry name" value="ANTSNTHASEI"/>
</dbReference>
<evidence type="ECO:0000259" key="17">
    <source>
        <dbReference type="Pfam" id="PF04715"/>
    </source>
</evidence>
<dbReference type="Pfam" id="PF04715">
    <property type="entry name" value="Anth_synt_I_N"/>
    <property type="match status" value="1"/>
</dbReference>
<evidence type="ECO:0000256" key="3">
    <source>
        <dbReference type="ARBA" id="ARBA00009562"/>
    </source>
</evidence>
<dbReference type="PANTHER" id="PTHR11236">
    <property type="entry name" value="AMINOBENZOATE/ANTHRANILATE SYNTHASE"/>
    <property type="match status" value="1"/>
</dbReference>
<feature type="compositionally biased region" description="Basic and acidic residues" evidence="15">
    <location>
        <begin position="542"/>
        <end position="560"/>
    </location>
</feature>
<keyword evidence="19" id="KW-1185">Reference proteome</keyword>
<feature type="region of interest" description="Disordered" evidence="15">
    <location>
        <begin position="438"/>
        <end position="584"/>
    </location>
</feature>
<evidence type="ECO:0000256" key="5">
    <source>
        <dbReference type="ARBA" id="ARBA00012266"/>
    </source>
</evidence>
<keyword evidence="12" id="KW-0456">Lyase</keyword>
<evidence type="ECO:0000256" key="9">
    <source>
        <dbReference type="ARBA" id="ARBA00022822"/>
    </source>
</evidence>
<dbReference type="Gene3D" id="3.60.120.10">
    <property type="entry name" value="Anthranilate synthase"/>
    <property type="match status" value="1"/>
</dbReference>
<dbReference type="InterPro" id="IPR005801">
    <property type="entry name" value="ADC_synthase"/>
</dbReference>
<keyword evidence="10" id="KW-0460">Magnesium</keyword>
<evidence type="ECO:0000313" key="18">
    <source>
        <dbReference type="EMBL" id="BDZ46991.1"/>
    </source>
</evidence>
<feature type="compositionally biased region" description="Polar residues" evidence="15">
    <location>
        <begin position="443"/>
        <end position="456"/>
    </location>
</feature>
<gene>
    <name evidence="18" type="ORF">GCM10025866_29000</name>
</gene>
<organism evidence="18 19">
    <name type="scientific">Naasia aerilata</name>
    <dbReference type="NCBI Taxonomy" id="1162966"/>
    <lineage>
        <taxon>Bacteria</taxon>
        <taxon>Bacillati</taxon>
        <taxon>Actinomycetota</taxon>
        <taxon>Actinomycetes</taxon>
        <taxon>Micrococcales</taxon>
        <taxon>Microbacteriaceae</taxon>
        <taxon>Naasia</taxon>
    </lineage>
</organism>
<evidence type="ECO:0000256" key="11">
    <source>
        <dbReference type="ARBA" id="ARBA00023141"/>
    </source>
</evidence>
<evidence type="ECO:0000256" key="14">
    <source>
        <dbReference type="ARBA" id="ARBA00047683"/>
    </source>
</evidence>
<evidence type="ECO:0000259" key="16">
    <source>
        <dbReference type="Pfam" id="PF00425"/>
    </source>
</evidence>
<feature type="compositionally biased region" description="Basic residues" evidence="15">
    <location>
        <begin position="530"/>
        <end position="541"/>
    </location>
</feature>
<evidence type="ECO:0000256" key="10">
    <source>
        <dbReference type="ARBA" id="ARBA00022842"/>
    </source>
</evidence>
<dbReference type="SUPFAM" id="SSF56322">
    <property type="entry name" value="ADC synthase"/>
    <property type="match status" value="1"/>
</dbReference>
<evidence type="ECO:0000256" key="4">
    <source>
        <dbReference type="ARBA" id="ARBA00011575"/>
    </source>
</evidence>
<comment type="cofactor">
    <cofactor evidence="1">
        <name>Mg(2+)</name>
        <dbReference type="ChEBI" id="CHEBI:18420"/>
    </cofactor>
</comment>
<evidence type="ECO:0000256" key="1">
    <source>
        <dbReference type="ARBA" id="ARBA00001946"/>
    </source>
</evidence>
<protein>
    <recommendedName>
        <fullName evidence="6">Anthranilate synthase component 1</fullName>
        <ecNumber evidence="5">4.1.3.27</ecNumber>
    </recommendedName>
</protein>
<dbReference type="Pfam" id="PF00425">
    <property type="entry name" value="Chorismate_bind"/>
    <property type="match status" value="1"/>
</dbReference>
<keyword evidence="9" id="KW-0822">Tryptophan biosynthesis</keyword>
<comment type="subunit">
    <text evidence="4">Heterotetramer consisting of two non-identical subunits: a beta subunit (TrpG) and a large alpha subunit (TrpE).</text>
</comment>
<keyword evidence="8" id="KW-0479">Metal-binding</keyword>
<dbReference type="EC" id="4.1.3.27" evidence="5"/>
<comment type="similarity">
    <text evidence="3">Belongs to the anthranilate synthase component I family.</text>
</comment>
<proteinExistence type="inferred from homology"/>
<feature type="compositionally biased region" description="Basic residues" evidence="15">
    <location>
        <begin position="479"/>
        <end position="498"/>
    </location>
</feature>
<feature type="compositionally biased region" description="Low complexity" evidence="15">
    <location>
        <begin position="499"/>
        <end position="515"/>
    </location>
</feature>
<comment type="catalytic activity">
    <reaction evidence="14">
        <text>chorismate + L-glutamine = anthranilate + pyruvate + L-glutamate + H(+)</text>
        <dbReference type="Rhea" id="RHEA:21732"/>
        <dbReference type="ChEBI" id="CHEBI:15361"/>
        <dbReference type="ChEBI" id="CHEBI:15378"/>
        <dbReference type="ChEBI" id="CHEBI:16567"/>
        <dbReference type="ChEBI" id="CHEBI:29748"/>
        <dbReference type="ChEBI" id="CHEBI:29985"/>
        <dbReference type="ChEBI" id="CHEBI:58359"/>
        <dbReference type="EC" id="4.1.3.27"/>
    </reaction>
</comment>
<dbReference type="InterPro" id="IPR015890">
    <property type="entry name" value="Chorismate_C"/>
</dbReference>
<keyword evidence="7" id="KW-0028">Amino-acid biosynthesis</keyword>
<feature type="compositionally biased region" description="Basic residues" evidence="15">
    <location>
        <begin position="561"/>
        <end position="570"/>
    </location>
</feature>
<feature type="domain" description="Chorismate-utilising enzyme C-terminal" evidence="16">
    <location>
        <begin position="234"/>
        <end position="440"/>
    </location>
</feature>
<keyword evidence="11" id="KW-0057">Aromatic amino acid biosynthesis</keyword>
<dbReference type="InterPro" id="IPR006805">
    <property type="entry name" value="Anth_synth_I_N"/>
</dbReference>